<name>A0A699UQ46_TANCI</name>
<comment type="caution">
    <text evidence="1">The sequence shown here is derived from an EMBL/GenBank/DDBJ whole genome shotgun (WGS) entry which is preliminary data.</text>
</comment>
<feature type="non-terminal residue" evidence="1">
    <location>
        <position position="145"/>
    </location>
</feature>
<proteinExistence type="predicted"/>
<evidence type="ECO:0000313" key="1">
    <source>
        <dbReference type="EMBL" id="GFD25442.1"/>
    </source>
</evidence>
<dbReference type="EMBL" id="BKCJ011360722">
    <property type="protein sequence ID" value="GFD25442.1"/>
    <property type="molecule type" value="Genomic_DNA"/>
</dbReference>
<reference evidence="1" key="1">
    <citation type="journal article" date="2019" name="Sci. Rep.">
        <title>Draft genome of Tanacetum cinerariifolium, the natural source of mosquito coil.</title>
        <authorList>
            <person name="Yamashiro T."/>
            <person name="Shiraishi A."/>
            <person name="Satake H."/>
            <person name="Nakayama K."/>
        </authorList>
    </citation>
    <scope>NUCLEOTIDE SEQUENCE</scope>
</reference>
<feature type="non-terminal residue" evidence="1">
    <location>
        <position position="1"/>
    </location>
</feature>
<dbReference type="AlphaFoldDB" id="A0A699UQ46"/>
<gene>
    <name evidence="1" type="ORF">Tci_897411</name>
</gene>
<sequence length="145" mass="16070">WQKFLRGFLRRSGARGWRWKSPDKLLSRVYGARRCGQVEEQFDERASCYLPTSIFRRTSSTAATAYRDESSNPHSNALVEALGRAHGGLDGQGAHVLPALLQKRDEVVDGQHDVTDELVLGHADVADSDTHAENLLQLELDGGLD</sequence>
<protein>
    <submittedName>
        <fullName evidence="1">Uncharacterized protein</fullName>
    </submittedName>
</protein>
<organism evidence="1">
    <name type="scientific">Tanacetum cinerariifolium</name>
    <name type="common">Dalmatian daisy</name>
    <name type="synonym">Chrysanthemum cinerariifolium</name>
    <dbReference type="NCBI Taxonomy" id="118510"/>
    <lineage>
        <taxon>Eukaryota</taxon>
        <taxon>Viridiplantae</taxon>
        <taxon>Streptophyta</taxon>
        <taxon>Embryophyta</taxon>
        <taxon>Tracheophyta</taxon>
        <taxon>Spermatophyta</taxon>
        <taxon>Magnoliopsida</taxon>
        <taxon>eudicotyledons</taxon>
        <taxon>Gunneridae</taxon>
        <taxon>Pentapetalae</taxon>
        <taxon>asterids</taxon>
        <taxon>campanulids</taxon>
        <taxon>Asterales</taxon>
        <taxon>Asteraceae</taxon>
        <taxon>Asteroideae</taxon>
        <taxon>Anthemideae</taxon>
        <taxon>Anthemidinae</taxon>
        <taxon>Tanacetum</taxon>
    </lineage>
</organism>
<accession>A0A699UQ46</accession>